<evidence type="ECO:0000259" key="10">
    <source>
        <dbReference type="Pfam" id="PF02870"/>
    </source>
</evidence>
<evidence type="ECO:0000256" key="2">
    <source>
        <dbReference type="ARBA" id="ARBA00008711"/>
    </source>
</evidence>
<evidence type="ECO:0000259" key="9">
    <source>
        <dbReference type="Pfam" id="PF01035"/>
    </source>
</evidence>
<dbReference type="SUPFAM" id="SSF53155">
    <property type="entry name" value="Methylated DNA-protein cysteine methyltransferase domain"/>
    <property type="match status" value="1"/>
</dbReference>
<dbReference type="Pfam" id="PF02870">
    <property type="entry name" value="Methyltransf_1N"/>
    <property type="match status" value="1"/>
</dbReference>
<dbReference type="GO" id="GO:0003908">
    <property type="term" value="F:methylated-DNA-[protein]-cysteine S-methyltransferase activity"/>
    <property type="evidence" value="ECO:0007669"/>
    <property type="project" value="UniProtKB-EC"/>
</dbReference>
<dbReference type="RefSeq" id="WP_279572750.1">
    <property type="nucleotide sequence ID" value="NZ_LWID01000001.1"/>
</dbReference>
<proteinExistence type="inferred from homology"/>
<dbReference type="InterPro" id="IPR036217">
    <property type="entry name" value="MethylDNA_cys_MeTrfase_DNAb"/>
</dbReference>
<keyword evidence="12" id="KW-1185">Reference proteome</keyword>
<evidence type="ECO:0000256" key="4">
    <source>
        <dbReference type="ARBA" id="ARBA00022603"/>
    </source>
</evidence>
<comment type="caution">
    <text evidence="11">The sequence shown here is derived from an EMBL/GenBank/DDBJ whole genome shotgun (WGS) entry which is preliminary data.</text>
</comment>
<organism evidence="11 12">
    <name type="scientific">Volucribacter amazonae</name>
    <dbReference type="NCBI Taxonomy" id="256731"/>
    <lineage>
        <taxon>Bacteria</taxon>
        <taxon>Pseudomonadati</taxon>
        <taxon>Pseudomonadota</taxon>
        <taxon>Gammaproteobacteria</taxon>
        <taxon>Pasteurellales</taxon>
        <taxon>Pasteurellaceae</taxon>
        <taxon>Volucribacter</taxon>
    </lineage>
</organism>
<reference evidence="11" key="1">
    <citation type="submission" date="2016-03" db="EMBL/GenBank/DDBJ databases">
        <title>Co-evolution between Pasteurellaceae and their hosts.</title>
        <authorList>
            <person name="Hansen M.J."/>
            <person name="Bojesen A.M."/>
            <person name="Planet P."/>
        </authorList>
    </citation>
    <scope>NUCLEOTIDE SEQUENCE</scope>
    <source>
        <strain evidence="11">146/S8/89</strain>
    </source>
</reference>
<dbReference type="Pfam" id="PF01035">
    <property type="entry name" value="DNA_binding_1"/>
    <property type="match status" value="1"/>
</dbReference>
<name>A0A9X4PA69_9PAST</name>
<gene>
    <name evidence="11" type="ORF">A6A20_06820</name>
</gene>
<protein>
    <recommendedName>
        <fullName evidence="3">methylated-DNA--[protein]-cysteine S-methyltransferase</fullName>
        <ecNumber evidence="3">2.1.1.63</ecNumber>
    </recommendedName>
</protein>
<evidence type="ECO:0000256" key="6">
    <source>
        <dbReference type="ARBA" id="ARBA00022763"/>
    </source>
</evidence>
<dbReference type="InterPro" id="IPR014048">
    <property type="entry name" value="MethylDNA_cys_MeTrfase_DNA-bd"/>
</dbReference>
<evidence type="ECO:0000256" key="8">
    <source>
        <dbReference type="ARBA" id="ARBA00049348"/>
    </source>
</evidence>
<dbReference type="InterPro" id="IPR008332">
    <property type="entry name" value="MethylG_MeTrfase_N"/>
</dbReference>
<comment type="catalytic activity">
    <reaction evidence="8">
        <text>a 6-O-methyl-2'-deoxyguanosine in DNA + L-cysteinyl-[protein] = S-methyl-L-cysteinyl-[protein] + a 2'-deoxyguanosine in DNA</text>
        <dbReference type="Rhea" id="RHEA:24000"/>
        <dbReference type="Rhea" id="RHEA-COMP:10131"/>
        <dbReference type="Rhea" id="RHEA-COMP:10132"/>
        <dbReference type="Rhea" id="RHEA-COMP:11367"/>
        <dbReference type="Rhea" id="RHEA-COMP:11368"/>
        <dbReference type="ChEBI" id="CHEBI:29950"/>
        <dbReference type="ChEBI" id="CHEBI:82612"/>
        <dbReference type="ChEBI" id="CHEBI:85445"/>
        <dbReference type="ChEBI" id="CHEBI:85448"/>
        <dbReference type="EC" id="2.1.1.63"/>
    </reaction>
</comment>
<dbReference type="InterPro" id="IPR001497">
    <property type="entry name" value="MethylDNA_cys_MeTrfase_AS"/>
</dbReference>
<comment type="similarity">
    <text evidence="2">Belongs to the MGMT family.</text>
</comment>
<dbReference type="AlphaFoldDB" id="A0A9X4PA69"/>
<dbReference type="Gene3D" id="1.10.10.10">
    <property type="entry name" value="Winged helix-like DNA-binding domain superfamily/Winged helix DNA-binding domain"/>
    <property type="match status" value="1"/>
</dbReference>
<evidence type="ECO:0000313" key="11">
    <source>
        <dbReference type="EMBL" id="MDG6895338.1"/>
    </source>
</evidence>
<feature type="domain" description="Methylated-DNA-[protein]-cysteine S-methyltransferase DNA binding" evidence="9">
    <location>
        <begin position="172"/>
        <end position="251"/>
    </location>
</feature>
<dbReference type="CDD" id="cd06445">
    <property type="entry name" value="ATase"/>
    <property type="match status" value="1"/>
</dbReference>
<dbReference type="FunFam" id="1.10.10.10:FF:000214">
    <property type="entry name" value="Methylated-DNA--protein-cysteine methyltransferase"/>
    <property type="match status" value="1"/>
</dbReference>
<comment type="catalytic activity">
    <reaction evidence="1">
        <text>a 4-O-methyl-thymidine in DNA + L-cysteinyl-[protein] = a thymidine in DNA + S-methyl-L-cysteinyl-[protein]</text>
        <dbReference type="Rhea" id="RHEA:53428"/>
        <dbReference type="Rhea" id="RHEA-COMP:10131"/>
        <dbReference type="Rhea" id="RHEA-COMP:10132"/>
        <dbReference type="Rhea" id="RHEA-COMP:13555"/>
        <dbReference type="Rhea" id="RHEA-COMP:13556"/>
        <dbReference type="ChEBI" id="CHEBI:29950"/>
        <dbReference type="ChEBI" id="CHEBI:82612"/>
        <dbReference type="ChEBI" id="CHEBI:137386"/>
        <dbReference type="ChEBI" id="CHEBI:137387"/>
        <dbReference type="EC" id="2.1.1.63"/>
    </reaction>
</comment>
<dbReference type="PROSITE" id="PS00374">
    <property type="entry name" value="MGMT"/>
    <property type="match status" value="1"/>
</dbReference>
<dbReference type="PANTHER" id="PTHR10815:SF5">
    <property type="entry name" value="METHYLATED-DNA--PROTEIN-CYSTEINE METHYLTRANSFERASE"/>
    <property type="match status" value="1"/>
</dbReference>
<feature type="domain" description="Methylguanine DNA methyltransferase ribonuclease-like" evidence="10">
    <location>
        <begin position="89"/>
        <end position="167"/>
    </location>
</feature>
<keyword evidence="6" id="KW-0227">DNA damage</keyword>
<dbReference type="EC" id="2.1.1.63" evidence="3"/>
<dbReference type="GO" id="GO:0006281">
    <property type="term" value="P:DNA repair"/>
    <property type="evidence" value="ECO:0007669"/>
    <property type="project" value="UniProtKB-KW"/>
</dbReference>
<dbReference type="PANTHER" id="PTHR10815">
    <property type="entry name" value="METHYLATED-DNA--PROTEIN-CYSTEINE METHYLTRANSFERASE"/>
    <property type="match status" value="1"/>
</dbReference>
<dbReference type="SUPFAM" id="SSF46767">
    <property type="entry name" value="Methylated DNA-protein cysteine methyltransferase, C-terminal domain"/>
    <property type="match status" value="1"/>
</dbReference>
<dbReference type="InterPro" id="IPR036388">
    <property type="entry name" value="WH-like_DNA-bd_sf"/>
</dbReference>
<dbReference type="InterPro" id="IPR036631">
    <property type="entry name" value="MGMT_N_sf"/>
</dbReference>
<evidence type="ECO:0000256" key="7">
    <source>
        <dbReference type="ARBA" id="ARBA00023204"/>
    </source>
</evidence>
<evidence type="ECO:0000256" key="3">
    <source>
        <dbReference type="ARBA" id="ARBA00011918"/>
    </source>
</evidence>
<evidence type="ECO:0000256" key="5">
    <source>
        <dbReference type="ARBA" id="ARBA00022679"/>
    </source>
</evidence>
<keyword evidence="7" id="KW-0234">DNA repair</keyword>
<sequence length="264" mass="30133">MSHQSLTLSLVDTLTQLAPFDHDPYLAWLAKTDCPPKSYLEHPLQSEQELAHYKRFFQQQLPCSLGAFVRLKRLWFLLHHQSSQPYQRLYYAFIDTPIGQMLSIFSEQGLCLLEFIDRKMLETEIKQLMKHFQSSLSLQHTPAVQTLQQQINEYFAQTRQQFSVPLDWVGTAFQQQVWQGLININYGETRAYSEQALALGLTNATRAVANANGKNKIAIIVPCHRVVKKDGELGGYGGGLGRKRYLLALESGVDEGKYSRPTLK</sequence>
<evidence type="ECO:0000313" key="12">
    <source>
        <dbReference type="Proteomes" id="UP001155500"/>
    </source>
</evidence>
<dbReference type="GO" id="GO:0032259">
    <property type="term" value="P:methylation"/>
    <property type="evidence" value="ECO:0007669"/>
    <property type="project" value="UniProtKB-KW"/>
</dbReference>
<accession>A0A9X4PA69</accession>
<dbReference type="Proteomes" id="UP001155500">
    <property type="component" value="Unassembled WGS sequence"/>
</dbReference>
<dbReference type="NCBIfam" id="TIGR00589">
    <property type="entry name" value="ogt"/>
    <property type="match status" value="1"/>
</dbReference>
<keyword evidence="5" id="KW-0808">Transferase</keyword>
<evidence type="ECO:0000256" key="1">
    <source>
        <dbReference type="ARBA" id="ARBA00001286"/>
    </source>
</evidence>
<dbReference type="EMBL" id="LWID01000001">
    <property type="protein sequence ID" value="MDG6895338.1"/>
    <property type="molecule type" value="Genomic_DNA"/>
</dbReference>
<dbReference type="Gene3D" id="3.30.160.70">
    <property type="entry name" value="Methylated DNA-protein cysteine methyltransferase domain"/>
    <property type="match status" value="1"/>
</dbReference>
<keyword evidence="4" id="KW-0489">Methyltransferase</keyword>